<dbReference type="InterPro" id="IPR001304">
    <property type="entry name" value="C-type_lectin-like"/>
</dbReference>
<evidence type="ECO:0000256" key="2">
    <source>
        <dbReference type="PROSITE-ProRule" id="PRU00191"/>
    </source>
</evidence>
<dbReference type="EMBL" id="CAJPWZ010000139">
    <property type="protein sequence ID" value="CAG2186550.1"/>
    <property type="molecule type" value="Genomic_DNA"/>
</dbReference>
<feature type="domain" description="SH2" evidence="3">
    <location>
        <begin position="1"/>
        <end position="80"/>
    </location>
</feature>
<dbReference type="Pfam" id="PF00059">
    <property type="entry name" value="Lectin_C"/>
    <property type="match status" value="1"/>
</dbReference>
<dbReference type="InterPro" id="IPR018378">
    <property type="entry name" value="C-type_lectin_CS"/>
</dbReference>
<dbReference type="CDD" id="cd00037">
    <property type="entry name" value="CLECT"/>
    <property type="match status" value="1"/>
</dbReference>
<dbReference type="OrthoDB" id="6154520at2759"/>
<gene>
    <name evidence="5" type="ORF">MEDL_2077</name>
</gene>
<dbReference type="Gene3D" id="3.10.100.10">
    <property type="entry name" value="Mannose-Binding Protein A, subunit A"/>
    <property type="match status" value="1"/>
</dbReference>
<name>A0A8S3PV44_MYTED</name>
<keyword evidence="1" id="KW-1015">Disulfide bond</keyword>
<evidence type="ECO:0000256" key="1">
    <source>
        <dbReference type="ARBA" id="ARBA00023157"/>
    </source>
</evidence>
<dbReference type="Pfam" id="PF00017">
    <property type="entry name" value="SH2"/>
    <property type="match status" value="1"/>
</dbReference>
<dbReference type="SMART" id="SM00252">
    <property type="entry name" value="SH2"/>
    <property type="match status" value="1"/>
</dbReference>
<dbReference type="AlphaFoldDB" id="A0A8S3PV44"/>
<keyword evidence="2" id="KW-0727">SH2 domain</keyword>
<dbReference type="PROSITE" id="PS00615">
    <property type="entry name" value="C_TYPE_LECTIN_1"/>
    <property type="match status" value="1"/>
</dbReference>
<protein>
    <recommendedName>
        <fullName evidence="7">C-type lectin domain-containing protein</fullName>
    </recommendedName>
</protein>
<comment type="caution">
    <text evidence="5">The sequence shown here is derived from an EMBL/GenBank/DDBJ whole genome shotgun (WGS) entry which is preliminary data.</text>
</comment>
<sequence>MTRVEADTLLQKYKYMGDGAFLVRESRILTGNYILSLLIKDEKVHLMIHTKEEYGHLKYDFNGNLFDSLDNYIEFLKHDSSDKSSNNPFMWMIIKQLDRTETRLNKVHALSYYQNHVAINNINGKLQIDEVTKLKSLLNGNQKMNASKKGGYLVKVESVAENTWLISALHADVWIGLNDIEKEGEWRWTSGNAGIPFSYWLSGEPNSGRRENWAHYCQTGCGFIAYGWNDLPCSLPQGYICEKQL</sequence>
<dbReference type="SUPFAM" id="SSF55550">
    <property type="entry name" value="SH2 domain"/>
    <property type="match status" value="1"/>
</dbReference>
<evidence type="ECO:0000259" key="3">
    <source>
        <dbReference type="PROSITE" id="PS50001"/>
    </source>
</evidence>
<evidence type="ECO:0000259" key="4">
    <source>
        <dbReference type="PROSITE" id="PS50041"/>
    </source>
</evidence>
<keyword evidence="6" id="KW-1185">Reference proteome</keyword>
<reference evidence="5" key="1">
    <citation type="submission" date="2021-03" db="EMBL/GenBank/DDBJ databases">
        <authorList>
            <person name="Bekaert M."/>
        </authorList>
    </citation>
    <scope>NUCLEOTIDE SEQUENCE</scope>
</reference>
<evidence type="ECO:0000313" key="5">
    <source>
        <dbReference type="EMBL" id="CAG2186550.1"/>
    </source>
</evidence>
<dbReference type="SUPFAM" id="SSF56436">
    <property type="entry name" value="C-type lectin-like"/>
    <property type="match status" value="1"/>
</dbReference>
<dbReference type="SMART" id="SM00034">
    <property type="entry name" value="CLECT"/>
    <property type="match status" value="1"/>
</dbReference>
<proteinExistence type="predicted"/>
<dbReference type="PROSITE" id="PS50041">
    <property type="entry name" value="C_TYPE_LECTIN_2"/>
    <property type="match status" value="1"/>
</dbReference>
<dbReference type="Gene3D" id="3.30.505.10">
    <property type="entry name" value="SH2 domain"/>
    <property type="match status" value="1"/>
</dbReference>
<dbReference type="InterPro" id="IPR000980">
    <property type="entry name" value="SH2"/>
</dbReference>
<organism evidence="5 6">
    <name type="scientific">Mytilus edulis</name>
    <name type="common">Blue mussel</name>
    <dbReference type="NCBI Taxonomy" id="6550"/>
    <lineage>
        <taxon>Eukaryota</taxon>
        <taxon>Metazoa</taxon>
        <taxon>Spiralia</taxon>
        <taxon>Lophotrochozoa</taxon>
        <taxon>Mollusca</taxon>
        <taxon>Bivalvia</taxon>
        <taxon>Autobranchia</taxon>
        <taxon>Pteriomorphia</taxon>
        <taxon>Mytilida</taxon>
        <taxon>Mytiloidea</taxon>
        <taxon>Mytilidae</taxon>
        <taxon>Mytilinae</taxon>
        <taxon>Mytilus</taxon>
    </lineage>
</organism>
<dbReference type="PANTHER" id="PTHR22803">
    <property type="entry name" value="MANNOSE, PHOSPHOLIPASE, LECTIN RECEPTOR RELATED"/>
    <property type="match status" value="1"/>
</dbReference>
<accession>A0A8S3PV44</accession>
<dbReference type="InterPro" id="IPR016186">
    <property type="entry name" value="C-type_lectin-like/link_sf"/>
</dbReference>
<evidence type="ECO:0000313" key="6">
    <source>
        <dbReference type="Proteomes" id="UP000683360"/>
    </source>
</evidence>
<dbReference type="Proteomes" id="UP000683360">
    <property type="component" value="Unassembled WGS sequence"/>
</dbReference>
<dbReference type="InterPro" id="IPR036860">
    <property type="entry name" value="SH2_dom_sf"/>
</dbReference>
<dbReference type="InterPro" id="IPR016187">
    <property type="entry name" value="CTDL_fold"/>
</dbReference>
<feature type="domain" description="C-type lectin" evidence="4">
    <location>
        <begin position="150"/>
        <end position="242"/>
    </location>
</feature>
<dbReference type="PROSITE" id="PS50001">
    <property type="entry name" value="SH2"/>
    <property type="match status" value="1"/>
</dbReference>
<evidence type="ECO:0008006" key="7">
    <source>
        <dbReference type="Google" id="ProtNLM"/>
    </source>
</evidence>
<dbReference type="InterPro" id="IPR050111">
    <property type="entry name" value="C-type_lectin/snaclec_domain"/>
</dbReference>